<dbReference type="Gene3D" id="3.40.50.300">
    <property type="entry name" value="P-loop containing nucleotide triphosphate hydrolases"/>
    <property type="match status" value="2"/>
</dbReference>
<dbReference type="InterPro" id="IPR003439">
    <property type="entry name" value="ABC_transporter-like_ATP-bd"/>
</dbReference>
<evidence type="ECO:0000259" key="11">
    <source>
        <dbReference type="PROSITE" id="PS50893"/>
    </source>
</evidence>
<evidence type="ECO:0000259" key="12">
    <source>
        <dbReference type="PROSITE" id="PS50929"/>
    </source>
</evidence>
<keyword evidence="2" id="KW-0813">Transport</keyword>
<feature type="transmembrane region" description="Helical" evidence="10">
    <location>
        <begin position="920"/>
        <end position="938"/>
    </location>
</feature>
<evidence type="ECO:0000256" key="9">
    <source>
        <dbReference type="SAM" id="MobiDB-lite"/>
    </source>
</evidence>
<feature type="transmembrane region" description="Helical" evidence="10">
    <location>
        <begin position="1152"/>
        <end position="1170"/>
    </location>
</feature>
<dbReference type="CDD" id="cd18580">
    <property type="entry name" value="ABC_6TM_ABCC_D2"/>
    <property type="match status" value="1"/>
</dbReference>
<feature type="region of interest" description="Disordered" evidence="9">
    <location>
        <begin position="772"/>
        <end position="801"/>
    </location>
</feature>
<dbReference type="InterPro" id="IPR050173">
    <property type="entry name" value="ABC_transporter_C-like"/>
</dbReference>
<name>A0ABQ8YJ16_9EUKA</name>
<evidence type="ECO:0000313" key="14">
    <source>
        <dbReference type="Proteomes" id="UP001150062"/>
    </source>
</evidence>
<comment type="subcellular location">
    <subcellularLocation>
        <location evidence="1">Membrane</location>
        <topology evidence="1">Multi-pass membrane protein</topology>
    </subcellularLocation>
</comment>
<dbReference type="Pfam" id="PF00005">
    <property type="entry name" value="ABC_tran"/>
    <property type="match status" value="2"/>
</dbReference>
<feature type="compositionally biased region" description="Acidic residues" evidence="9">
    <location>
        <begin position="825"/>
        <end position="840"/>
    </location>
</feature>
<feature type="region of interest" description="Disordered" evidence="9">
    <location>
        <begin position="192"/>
        <end position="230"/>
    </location>
</feature>
<feature type="transmembrane region" description="Helical" evidence="10">
    <location>
        <begin position="80"/>
        <end position="102"/>
    </location>
</feature>
<dbReference type="PANTHER" id="PTHR24223:SF399">
    <property type="entry name" value="ABC TRANSPORTER ATNG"/>
    <property type="match status" value="1"/>
</dbReference>
<feature type="domain" description="ABC transmembrane type-1" evidence="12">
    <location>
        <begin position="924"/>
        <end position="1205"/>
    </location>
</feature>
<dbReference type="SMART" id="SM00382">
    <property type="entry name" value="AAA"/>
    <property type="match status" value="2"/>
</dbReference>
<organism evidence="13 14">
    <name type="scientific">Anaeramoeba flamelloides</name>
    <dbReference type="NCBI Taxonomy" id="1746091"/>
    <lineage>
        <taxon>Eukaryota</taxon>
        <taxon>Metamonada</taxon>
        <taxon>Anaeramoebidae</taxon>
        <taxon>Anaeramoeba</taxon>
    </lineage>
</organism>
<evidence type="ECO:0000256" key="6">
    <source>
        <dbReference type="ARBA" id="ARBA00022989"/>
    </source>
</evidence>
<feature type="transmembrane region" description="Helical" evidence="10">
    <location>
        <begin position="958"/>
        <end position="980"/>
    </location>
</feature>
<gene>
    <name evidence="13" type="ORF">M0813_21163</name>
</gene>
<evidence type="ECO:0000313" key="13">
    <source>
        <dbReference type="EMBL" id="KAJ6244577.1"/>
    </source>
</evidence>
<keyword evidence="14" id="KW-1185">Reference proteome</keyword>
<accession>A0ABQ8YJ16</accession>
<evidence type="ECO:0000256" key="4">
    <source>
        <dbReference type="ARBA" id="ARBA00022741"/>
    </source>
</evidence>
<keyword evidence="7 10" id="KW-0472">Membrane</keyword>
<keyword evidence="4" id="KW-0547">Nucleotide-binding</keyword>
<dbReference type="InterPro" id="IPR003593">
    <property type="entry name" value="AAA+_ATPase"/>
</dbReference>
<feature type="region of interest" description="Disordered" evidence="9">
    <location>
        <begin position="825"/>
        <end position="846"/>
    </location>
</feature>
<dbReference type="PANTHER" id="PTHR24223">
    <property type="entry name" value="ATP-BINDING CASSETTE SUB-FAMILY C"/>
    <property type="match status" value="1"/>
</dbReference>
<keyword evidence="8" id="KW-0325">Glycoprotein</keyword>
<dbReference type="InterPro" id="IPR044726">
    <property type="entry name" value="ABCC_6TM_D2"/>
</dbReference>
<evidence type="ECO:0000256" key="1">
    <source>
        <dbReference type="ARBA" id="ARBA00004141"/>
    </source>
</evidence>
<evidence type="ECO:0000256" key="5">
    <source>
        <dbReference type="ARBA" id="ARBA00022840"/>
    </source>
</evidence>
<proteinExistence type="predicted"/>
<protein>
    <submittedName>
        <fullName evidence="13">Multidrug-resistance like protein</fullName>
    </submittedName>
</protein>
<comment type="caution">
    <text evidence="13">The sequence shown here is derived from an EMBL/GenBank/DDBJ whole genome shotgun (WGS) entry which is preliminary data.</text>
</comment>
<dbReference type="InterPro" id="IPR011527">
    <property type="entry name" value="ABC1_TM_dom"/>
</dbReference>
<evidence type="ECO:0000256" key="3">
    <source>
        <dbReference type="ARBA" id="ARBA00022692"/>
    </source>
</evidence>
<dbReference type="InterPro" id="IPR027417">
    <property type="entry name" value="P-loop_NTPase"/>
</dbReference>
<feature type="domain" description="ABC transmembrane type-1" evidence="12">
    <location>
        <begin position="101"/>
        <end position="414"/>
    </location>
</feature>
<keyword evidence="3 10" id="KW-0812">Transmembrane</keyword>
<dbReference type="Gene3D" id="1.20.1560.10">
    <property type="entry name" value="ABC transporter type 1, transmembrane domain"/>
    <property type="match status" value="2"/>
</dbReference>
<evidence type="ECO:0000256" key="8">
    <source>
        <dbReference type="ARBA" id="ARBA00023180"/>
    </source>
</evidence>
<dbReference type="CDD" id="cd03244">
    <property type="entry name" value="ABCC_MRP_domain2"/>
    <property type="match status" value="1"/>
</dbReference>
<evidence type="ECO:0000256" key="7">
    <source>
        <dbReference type="ARBA" id="ARBA00023136"/>
    </source>
</evidence>
<dbReference type="InterPro" id="IPR017871">
    <property type="entry name" value="ABC_transporter-like_CS"/>
</dbReference>
<dbReference type="PROSITE" id="PS50929">
    <property type="entry name" value="ABC_TM1F"/>
    <property type="match status" value="2"/>
</dbReference>
<feature type="compositionally biased region" description="Low complexity" evidence="9">
    <location>
        <begin position="777"/>
        <end position="790"/>
    </location>
</feature>
<feature type="transmembrane region" description="Helical" evidence="10">
    <location>
        <begin position="363"/>
        <end position="385"/>
    </location>
</feature>
<evidence type="ECO:0000256" key="2">
    <source>
        <dbReference type="ARBA" id="ARBA00022448"/>
    </source>
</evidence>
<feature type="compositionally biased region" description="Basic residues" evidence="9">
    <location>
        <begin position="200"/>
        <end position="211"/>
    </location>
</feature>
<keyword evidence="6 10" id="KW-1133">Transmembrane helix</keyword>
<feature type="domain" description="ABC transporter" evidence="11">
    <location>
        <begin position="522"/>
        <end position="748"/>
    </location>
</feature>
<dbReference type="CDD" id="cd18579">
    <property type="entry name" value="ABC_6TM_ABCC_D1"/>
    <property type="match status" value="1"/>
</dbReference>
<dbReference type="CDD" id="cd03250">
    <property type="entry name" value="ABCC_MRP_domain1"/>
    <property type="match status" value="1"/>
</dbReference>
<reference evidence="13" key="1">
    <citation type="submission" date="2022-08" db="EMBL/GenBank/DDBJ databases">
        <title>Novel sulfate-reducing endosymbionts in the free-living metamonad Anaeramoeba.</title>
        <authorList>
            <person name="Jerlstrom-Hultqvist J."/>
            <person name="Cepicka I."/>
            <person name="Gallot-Lavallee L."/>
            <person name="Salas-Leiva D."/>
            <person name="Curtis B.A."/>
            <person name="Zahonova K."/>
            <person name="Pipaliya S."/>
            <person name="Dacks J."/>
            <person name="Roger A.J."/>
        </authorList>
    </citation>
    <scope>NUCLEOTIDE SEQUENCE</scope>
    <source>
        <strain evidence="13">Schooner1</strain>
    </source>
</reference>
<dbReference type="InterPro" id="IPR044746">
    <property type="entry name" value="ABCC_6TM_D1"/>
</dbReference>
<dbReference type="InterPro" id="IPR036640">
    <property type="entry name" value="ABC1_TM_sf"/>
</dbReference>
<evidence type="ECO:0000256" key="10">
    <source>
        <dbReference type="SAM" id="Phobius"/>
    </source>
</evidence>
<dbReference type="Pfam" id="PF00664">
    <property type="entry name" value="ABC_membrane"/>
    <property type="match status" value="2"/>
</dbReference>
<dbReference type="EMBL" id="JAOAOG010000163">
    <property type="protein sequence ID" value="KAJ6244577.1"/>
    <property type="molecule type" value="Genomic_DNA"/>
</dbReference>
<feature type="domain" description="ABC transporter" evidence="11">
    <location>
        <begin position="1251"/>
        <end position="1486"/>
    </location>
</feature>
<dbReference type="Proteomes" id="UP001150062">
    <property type="component" value="Unassembled WGS sequence"/>
</dbReference>
<dbReference type="SUPFAM" id="SSF52540">
    <property type="entry name" value="P-loop containing nucleoside triphosphate hydrolases"/>
    <property type="match status" value="2"/>
</dbReference>
<keyword evidence="5" id="KW-0067">ATP-binding</keyword>
<feature type="transmembrane region" description="Helical" evidence="10">
    <location>
        <begin position="1052"/>
        <end position="1076"/>
    </location>
</feature>
<sequence length="1499" mass="171647">MNKFEKKESFSANPQENCSLFSKLFFNWMTPLIEKAQNQELQMDDLYPLRKCDKPSKFSKKFVDNYNNISKAKKPRFGNAFYATIVSTYLPTFLICMIPRFLARLLIFLNPLLLIKLVDTIQFGKDRAIKDCYFWVLVYIACEIFRAILWNIYHNLVLKFHIKFRSSITLLIYRKCLVMSQQINLINEEKNAKEKDQKKKNEKKKKLKKNANKREGREKKKSKKEDDDDDKYNNLSHLVSRISSDTRKLSQSVLSLHSLFFRPLQVTLALTFLIKTLGWIPGLFSFFLITTAMGVNKLMMDKLSLMHKAKKKITEKRIELVNDLIHSIKLIKLNAWDNVWKNKINKVRNEEIEQIRKSKSFGVYLKMIWVCLPVFMSIGTFFLYISLGNKLNWKVVFSSLGFLKQLKNPMLRFPKAIKCFIDIQISSQRINDFLVNSKKFDFENDNSDENINSSSEGGNNSHNKYQIKIKNGCFNWNKRNNENGNHKDNCYNQGIGIGNGNGNGNDKGNVNDKDNVTDNDNITLKNKENIDQEILIDKECILKNINIKIPPKSLTMVIGKVGSGKSCLLSAMLGEIPNITGRVTMYGTVGYCSQEAWLQNMSVKENILFYKKYNFERYNKIIKICGLLPDFEILNRGDNTIIGEKGVKLSGGQKQRISLARAIYANTEVLLLDDPLSAVDSDVSNQLFENCIRGEILKNKTIVLVTHQIQYLPRADHIIVVESGEIIFQGDFQELIKQDLDLSTIINGQNHSISTKEEPTLKKKLLNNTKITASSQNKNNNKNGKQNGSGTKNGNGKGNGKEYDNEILINLKKLTNKNQIKKIIDDDDANDDDDDDDYNDDTEKKNTEIIEIEEIENEYNKDLVNEKQKIQASGEKPNKQIEEEIEKRKDTKKEAIKEFNANQQQNLLWKYYFTFLKDSGNIKLGIVILFLLLIKEFVTKLPNHLLTSLTKKTEEKDANTTIFFIVYGFSGILILSSQAIKRICLNIFSLRGSNTIHDMLLGKVSGASMNFFTSTTTGDILERFGNDISVVDNSLIPSINSFVNSFLQFSSVLIIVSSLTNYLCLLPLIILIIPIFRLSKKYRVASVIFRRIQKKSFSPIITFTAETLRGLSTIRAFKMQDEFIDHMHILISNNMRASDCTRSANRWLHSRINIVGSMSILLFLSFGIYYNKLTDASSAALFCTYATSIGGLIEAIIRASTSAENNINSFEKIYEYSQITTEQENELKIFKKNNFKDLVTLKNNWPNAGTIKFQNVEYKYREELDPVLKDISLEIKPKEKIGIVGRTGAGKSSLALCLFRLVELHRGKILIDDVDISKIKLFDLRVNIEIIPQDPVLFDGSIRENLDPIGGNYSDSQIWNALKLVYLENKIKCFDDGLNEIITKGSEKFSVGEKQLFCLARAILKQPRILVLDEATASIDNQTDDLIQQTIRNQFKNCTVLTIAHRLNTIIDSDKIITLDYGKLVEFNSPKKLLQNDNGFLFNLVKKSKNQKNLLYKIN</sequence>
<dbReference type="SUPFAM" id="SSF90123">
    <property type="entry name" value="ABC transporter transmembrane region"/>
    <property type="match status" value="2"/>
</dbReference>
<dbReference type="PROSITE" id="PS50893">
    <property type="entry name" value="ABC_TRANSPORTER_2"/>
    <property type="match status" value="2"/>
</dbReference>
<dbReference type="PROSITE" id="PS00211">
    <property type="entry name" value="ABC_TRANSPORTER_1"/>
    <property type="match status" value="2"/>
</dbReference>